<evidence type="ECO:0000256" key="10">
    <source>
        <dbReference type="ARBA" id="ARBA00023015"/>
    </source>
</evidence>
<keyword evidence="9" id="KW-0156">Chromatin regulator</keyword>
<dbReference type="GO" id="GO:0032259">
    <property type="term" value="P:methylation"/>
    <property type="evidence" value="ECO:0007669"/>
    <property type="project" value="UniProtKB-KW"/>
</dbReference>
<dbReference type="PANTHER" id="PTHR12977:SF4">
    <property type="entry name" value="HISTONE-LYSINE N-METHYLTRANSFERASE KMT5B"/>
    <property type="match status" value="1"/>
</dbReference>
<dbReference type="CDD" id="cd19186">
    <property type="entry name" value="SET_Suv4-20"/>
    <property type="match status" value="1"/>
</dbReference>
<dbReference type="InterPro" id="IPR041938">
    <property type="entry name" value="Hist-Lys_N-MTase_N"/>
</dbReference>
<comment type="caution">
    <text evidence="17">The sequence shown here is derived from an EMBL/GenBank/DDBJ whole genome shotgun (WGS) entry which is preliminary data.</text>
</comment>
<evidence type="ECO:0000313" key="17">
    <source>
        <dbReference type="EMBL" id="KAF2902399.1"/>
    </source>
</evidence>
<keyword evidence="11" id="KW-0804">Transcription</keyword>
<dbReference type="SMART" id="SM00317">
    <property type="entry name" value="SET"/>
    <property type="match status" value="1"/>
</dbReference>
<dbReference type="InterPro" id="IPR001214">
    <property type="entry name" value="SET_dom"/>
</dbReference>
<dbReference type="AlphaFoldDB" id="A0A8K0GJL5"/>
<comment type="catalytic activity">
    <reaction evidence="14">
        <text>N(6),N(6)-dimethyl-L-lysyl(20)-[histone H4] + S-adenosyl-L-methionine = N(6),N(6),N(6)-trimethyl-L-lysyl(20)-[histone H4] + S-adenosyl-L-homocysteine + H(+)</text>
        <dbReference type="Rhea" id="RHEA:61992"/>
        <dbReference type="Rhea" id="RHEA-COMP:15556"/>
        <dbReference type="Rhea" id="RHEA-COMP:15998"/>
        <dbReference type="ChEBI" id="CHEBI:15378"/>
        <dbReference type="ChEBI" id="CHEBI:57856"/>
        <dbReference type="ChEBI" id="CHEBI:59789"/>
        <dbReference type="ChEBI" id="CHEBI:61961"/>
        <dbReference type="ChEBI" id="CHEBI:61976"/>
    </reaction>
</comment>
<evidence type="ECO:0000259" key="16">
    <source>
        <dbReference type="PROSITE" id="PS50280"/>
    </source>
</evidence>
<evidence type="ECO:0000256" key="14">
    <source>
        <dbReference type="ARBA" id="ARBA00052814"/>
    </source>
</evidence>
<keyword evidence="8" id="KW-0949">S-adenosyl-L-methionine</keyword>
<accession>A0A8K0GJL5</accession>
<evidence type="ECO:0000256" key="1">
    <source>
        <dbReference type="ARBA" id="ARBA00004123"/>
    </source>
</evidence>
<evidence type="ECO:0000256" key="3">
    <source>
        <dbReference type="ARBA" id="ARBA00012188"/>
    </source>
</evidence>
<sequence length="307" mass="35402">MVVDVLQRSVSVKMQPTGMSPQELSEFDDVATSLVLDPHLGFTTHKMNIRNRVQKVNTNELKGIIAEFTQTQNYEKTYKQVASGDWMPRTKTKQQQKRLEEHIYRYLRVFDKESGFVIEPCYRYSLEGQKGAKISATRKWYKNEKIECLVGCIAELTEKEEAMLLSPGKNDFSVMYSCRKNCAQLWLGPAAFINHDCRANCKFVATGRDTACVKVLRDIEIGEEITCFYGEDFFGDKNCYCECETCERRSTGAFAKEAEKKEENGYRLRETDNRINRTKKQLVKNRGEQWEGQCPWGGKCWANSDTS</sequence>
<dbReference type="FunFam" id="2.170.270.10:FF:000006">
    <property type="entry name" value="Histone-lysine N-methyltransferase"/>
    <property type="match status" value="1"/>
</dbReference>
<keyword evidence="6" id="KW-0489">Methyltransferase</keyword>
<dbReference type="GO" id="GO:0140941">
    <property type="term" value="F:histone H4K20me methyltransferase activity"/>
    <property type="evidence" value="ECO:0007669"/>
    <property type="project" value="UniProtKB-EC"/>
</dbReference>
<keyword evidence="10" id="KW-0805">Transcription regulation</keyword>
<dbReference type="PROSITE" id="PS50280">
    <property type="entry name" value="SET"/>
    <property type="match status" value="1"/>
</dbReference>
<comment type="catalytic activity">
    <reaction evidence="13">
        <text>N(6)-methyl-L-lysyl(20)-[histone H4] + S-adenosyl-L-methionine = N(6),N(6)-dimethyl-L-lysyl(20)-[histone H4] + S-adenosyl-L-homocysteine + H(+)</text>
        <dbReference type="Rhea" id="RHEA:60348"/>
        <dbReference type="Rhea" id="RHEA-COMP:15555"/>
        <dbReference type="Rhea" id="RHEA-COMP:15556"/>
        <dbReference type="ChEBI" id="CHEBI:15378"/>
        <dbReference type="ChEBI" id="CHEBI:57856"/>
        <dbReference type="ChEBI" id="CHEBI:59789"/>
        <dbReference type="ChEBI" id="CHEBI:61929"/>
        <dbReference type="ChEBI" id="CHEBI:61976"/>
        <dbReference type="EC" id="2.1.1.362"/>
    </reaction>
</comment>
<keyword evidence="5" id="KW-0678">Repressor</keyword>
<dbReference type="Proteomes" id="UP000801492">
    <property type="component" value="Unassembled WGS sequence"/>
</dbReference>
<dbReference type="InterPro" id="IPR046341">
    <property type="entry name" value="SET_dom_sf"/>
</dbReference>
<dbReference type="EC" id="2.1.1.362" evidence="3"/>
<proteinExistence type="predicted"/>
<keyword evidence="18" id="KW-1185">Reference proteome</keyword>
<feature type="domain" description="SET" evidence="16">
    <location>
        <begin position="119"/>
        <end position="230"/>
    </location>
</feature>
<evidence type="ECO:0000313" key="18">
    <source>
        <dbReference type="Proteomes" id="UP000801492"/>
    </source>
</evidence>
<protein>
    <recommendedName>
        <fullName evidence="15">Histone-lysine N-methyltransferase Suv4-20</fullName>
        <ecNumber evidence="3">2.1.1.362</ecNumber>
    </recommendedName>
</protein>
<evidence type="ECO:0000256" key="6">
    <source>
        <dbReference type="ARBA" id="ARBA00022603"/>
    </source>
</evidence>
<dbReference type="InterPro" id="IPR025790">
    <property type="entry name" value="Suv4-20_animal"/>
</dbReference>
<dbReference type="PROSITE" id="PS51570">
    <property type="entry name" value="SAM_MT43_SUVAR420_2"/>
    <property type="match status" value="1"/>
</dbReference>
<dbReference type="GO" id="GO:0005694">
    <property type="term" value="C:chromosome"/>
    <property type="evidence" value="ECO:0007669"/>
    <property type="project" value="UniProtKB-SubCell"/>
</dbReference>
<dbReference type="OrthoDB" id="6627536at2759"/>
<dbReference type="InterPro" id="IPR039977">
    <property type="entry name" value="Suv4-20/Set9"/>
</dbReference>
<dbReference type="Pfam" id="PF00856">
    <property type="entry name" value="SET"/>
    <property type="match status" value="1"/>
</dbReference>
<evidence type="ECO:0000256" key="7">
    <source>
        <dbReference type="ARBA" id="ARBA00022679"/>
    </source>
</evidence>
<keyword evidence="4" id="KW-0158">Chromosome</keyword>
<organism evidence="17 18">
    <name type="scientific">Ignelater luminosus</name>
    <name type="common">Cucubano</name>
    <name type="synonym">Pyrophorus luminosus</name>
    <dbReference type="NCBI Taxonomy" id="2038154"/>
    <lineage>
        <taxon>Eukaryota</taxon>
        <taxon>Metazoa</taxon>
        <taxon>Ecdysozoa</taxon>
        <taxon>Arthropoda</taxon>
        <taxon>Hexapoda</taxon>
        <taxon>Insecta</taxon>
        <taxon>Pterygota</taxon>
        <taxon>Neoptera</taxon>
        <taxon>Endopterygota</taxon>
        <taxon>Coleoptera</taxon>
        <taxon>Polyphaga</taxon>
        <taxon>Elateriformia</taxon>
        <taxon>Elateroidea</taxon>
        <taxon>Elateridae</taxon>
        <taxon>Agrypninae</taxon>
        <taxon>Pyrophorini</taxon>
        <taxon>Ignelater</taxon>
    </lineage>
</organism>
<evidence type="ECO:0000256" key="12">
    <source>
        <dbReference type="ARBA" id="ARBA00023242"/>
    </source>
</evidence>
<evidence type="ECO:0000256" key="15">
    <source>
        <dbReference type="ARBA" id="ARBA00071597"/>
    </source>
</evidence>
<dbReference type="EMBL" id="VTPC01001313">
    <property type="protein sequence ID" value="KAF2902399.1"/>
    <property type="molecule type" value="Genomic_DNA"/>
</dbReference>
<evidence type="ECO:0000256" key="2">
    <source>
        <dbReference type="ARBA" id="ARBA00004286"/>
    </source>
</evidence>
<dbReference type="SUPFAM" id="SSF82199">
    <property type="entry name" value="SET domain"/>
    <property type="match status" value="1"/>
</dbReference>
<dbReference type="GO" id="GO:0005634">
    <property type="term" value="C:nucleus"/>
    <property type="evidence" value="ECO:0007669"/>
    <property type="project" value="UniProtKB-SubCell"/>
</dbReference>
<keyword evidence="7" id="KW-0808">Transferase</keyword>
<gene>
    <name evidence="17" type="ORF">ILUMI_03796</name>
</gene>
<evidence type="ECO:0000256" key="9">
    <source>
        <dbReference type="ARBA" id="ARBA00022853"/>
    </source>
</evidence>
<dbReference type="Gene3D" id="1.10.10.1700">
    <property type="entry name" value="Histone-lysine N-methyltransferase"/>
    <property type="match status" value="1"/>
</dbReference>
<keyword evidence="12" id="KW-0539">Nucleus</keyword>
<name>A0A8K0GJL5_IGNLU</name>
<dbReference type="Gene3D" id="2.170.270.10">
    <property type="entry name" value="SET domain"/>
    <property type="match status" value="1"/>
</dbReference>
<evidence type="ECO:0000256" key="5">
    <source>
        <dbReference type="ARBA" id="ARBA00022491"/>
    </source>
</evidence>
<dbReference type="PANTHER" id="PTHR12977">
    <property type="entry name" value="SUPPRESSOR OF VARIEGATION 4-20-RELATED"/>
    <property type="match status" value="1"/>
</dbReference>
<evidence type="ECO:0000256" key="11">
    <source>
        <dbReference type="ARBA" id="ARBA00023163"/>
    </source>
</evidence>
<evidence type="ECO:0000256" key="8">
    <source>
        <dbReference type="ARBA" id="ARBA00022691"/>
    </source>
</evidence>
<dbReference type="InterPro" id="IPR044426">
    <property type="entry name" value="Suv4-20_SET"/>
</dbReference>
<evidence type="ECO:0000256" key="13">
    <source>
        <dbReference type="ARBA" id="ARBA00051837"/>
    </source>
</evidence>
<evidence type="ECO:0000256" key="4">
    <source>
        <dbReference type="ARBA" id="ARBA00022454"/>
    </source>
</evidence>
<dbReference type="FunFam" id="1.10.10.1700:FF:000001">
    <property type="entry name" value="Histone-lysine N-methyltransferase"/>
    <property type="match status" value="1"/>
</dbReference>
<reference evidence="17" key="1">
    <citation type="submission" date="2019-08" db="EMBL/GenBank/DDBJ databases">
        <title>The genome of the North American firefly Photinus pyralis.</title>
        <authorList>
            <consortium name="Photinus pyralis genome working group"/>
            <person name="Fallon T.R."/>
            <person name="Sander Lower S.E."/>
            <person name="Weng J.-K."/>
        </authorList>
    </citation>
    <scope>NUCLEOTIDE SEQUENCE</scope>
    <source>
        <strain evidence="17">TRF0915ILg1</strain>
        <tissue evidence="17">Whole body</tissue>
    </source>
</reference>
<comment type="subcellular location">
    <subcellularLocation>
        <location evidence="2">Chromosome</location>
    </subcellularLocation>
    <subcellularLocation>
        <location evidence="1">Nucleus</location>
    </subcellularLocation>
</comment>